<accession>A0ABS9SGZ0</accession>
<proteinExistence type="inferred from homology"/>
<reference evidence="7 8" key="1">
    <citation type="submission" date="2022-02" db="EMBL/GenBank/DDBJ databases">
        <authorList>
            <person name="Min J."/>
        </authorList>
    </citation>
    <scope>NUCLEOTIDE SEQUENCE [LARGE SCALE GENOMIC DNA]</scope>
    <source>
        <strain evidence="7 8">GR10-1</strain>
    </source>
</reference>
<evidence type="ECO:0000256" key="2">
    <source>
        <dbReference type="ARBA" id="ARBA00023186"/>
    </source>
</evidence>
<organism evidence="7 8">
    <name type="scientific">Niabella ginsengisoli</name>
    <dbReference type="NCBI Taxonomy" id="522298"/>
    <lineage>
        <taxon>Bacteria</taxon>
        <taxon>Pseudomonadati</taxon>
        <taxon>Bacteroidota</taxon>
        <taxon>Chitinophagia</taxon>
        <taxon>Chitinophagales</taxon>
        <taxon>Chitinophagaceae</taxon>
        <taxon>Niabella</taxon>
    </lineage>
</organism>
<dbReference type="SUPFAM" id="SSF51064">
    <property type="entry name" value="Head domain of nucleotide exchange factor GrpE"/>
    <property type="match status" value="1"/>
</dbReference>
<dbReference type="Gene3D" id="3.90.20.20">
    <property type="match status" value="1"/>
</dbReference>
<comment type="caution">
    <text evidence="7">The sequence shown here is derived from an EMBL/GenBank/DDBJ whole genome shotgun (WGS) entry which is preliminary data.</text>
</comment>
<dbReference type="InterPro" id="IPR000740">
    <property type="entry name" value="GrpE"/>
</dbReference>
<sequence>MNQNNDKLTEQEGLNINADENLSGTEHLTDPVEETQLDALETELNESKDKYLRLAAEFDNFRRRTKKEREEFSQIANKDIVLALLEVLDDADRATPQIEASEDKKLKEGISLVFNKLRNLLQAKGLKVMEAKGADFDPDLHEAITEIPAPSEEFVGKIVDEVIKGYYLNDKIIRHAKVVVGK</sequence>
<comment type="subcellular location">
    <subcellularLocation>
        <location evidence="3">Cytoplasm</location>
    </subcellularLocation>
</comment>
<dbReference type="PANTHER" id="PTHR21237:SF23">
    <property type="entry name" value="GRPE PROTEIN HOMOLOG, MITOCHONDRIAL"/>
    <property type="match status" value="1"/>
</dbReference>
<evidence type="ECO:0000256" key="4">
    <source>
        <dbReference type="RuleBase" id="RU000639"/>
    </source>
</evidence>
<dbReference type="Pfam" id="PF01025">
    <property type="entry name" value="GrpE"/>
    <property type="match status" value="1"/>
</dbReference>
<comment type="subunit">
    <text evidence="3">Homodimer.</text>
</comment>
<dbReference type="InterPro" id="IPR013805">
    <property type="entry name" value="GrpE_CC"/>
</dbReference>
<comment type="similarity">
    <text evidence="1 3 5">Belongs to the GrpE family.</text>
</comment>
<dbReference type="SUPFAM" id="SSF58014">
    <property type="entry name" value="Coiled-coil domain of nucleotide exchange factor GrpE"/>
    <property type="match status" value="1"/>
</dbReference>
<protein>
    <recommendedName>
        <fullName evidence="3 4">Protein GrpE</fullName>
    </recommendedName>
    <alternativeName>
        <fullName evidence="3">HSP-70 cofactor</fullName>
    </alternativeName>
</protein>
<gene>
    <name evidence="3" type="primary">grpE</name>
    <name evidence="7" type="ORF">MKP09_06580</name>
</gene>
<keyword evidence="8" id="KW-1185">Reference proteome</keyword>
<evidence type="ECO:0000256" key="1">
    <source>
        <dbReference type="ARBA" id="ARBA00009054"/>
    </source>
</evidence>
<dbReference type="Proteomes" id="UP001202248">
    <property type="component" value="Unassembled WGS sequence"/>
</dbReference>
<evidence type="ECO:0000256" key="3">
    <source>
        <dbReference type="HAMAP-Rule" id="MF_01151"/>
    </source>
</evidence>
<comment type="function">
    <text evidence="3 4">Participates actively in the response to hyperosmotic and heat shock by preventing the aggregation of stress-denatured proteins, in association with DnaK and GrpE. It is the nucleotide exchange factor for DnaK and may function as a thermosensor. Unfolded proteins bind initially to DnaJ; upon interaction with the DnaJ-bound protein, DnaK hydrolyzes its bound ATP, resulting in the formation of a stable complex. GrpE releases ADP from DnaK; ATP binding to DnaK triggers the release of the substrate protein, thus completing the reaction cycle. Several rounds of ATP-dependent interactions between DnaJ, DnaK and GrpE are required for fully efficient folding.</text>
</comment>
<evidence type="ECO:0000313" key="7">
    <source>
        <dbReference type="EMBL" id="MCH5597595.1"/>
    </source>
</evidence>
<dbReference type="RefSeq" id="WP_240826974.1">
    <property type="nucleotide sequence ID" value="NZ_JAKWBL010000001.1"/>
</dbReference>
<dbReference type="PRINTS" id="PR00773">
    <property type="entry name" value="GRPEPROTEIN"/>
</dbReference>
<keyword evidence="2 3" id="KW-0143">Chaperone</keyword>
<dbReference type="Gene3D" id="2.30.22.10">
    <property type="entry name" value="Head domain of nucleotide exchange factor GrpE"/>
    <property type="match status" value="1"/>
</dbReference>
<feature type="compositionally biased region" description="Polar residues" evidence="6">
    <location>
        <begin position="1"/>
        <end position="26"/>
    </location>
</feature>
<evidence type="ECO:0000313" key="8">
    <source>
        <dbReference type="Proteomes" id="UP001202248"/>
    </source>
</evidence>
<dbReference type="HAMAP" id="MF_01151">
    <property type="entry name" value="GrpE"/>
    <property type="match status" value="1"/>
</dbReference>
<dbReference type="PROSITE" id="PS01071">
    <property type="entry name" value="GRPE"/>
    <property type="match status" value="1"/>
</dbReference>
<keyword evidence="3 4" id="KW-0346">Stress response</keyword>
<dbReference type="EMBL" id="JAKWBL010000001">
    <property type="protein sequence ID" value="MCH5597595.1"/>
    <property type="molecule type" value="Genomic_DNA"/>
</dbReference>
<name>A0ABS9SGZ0_9BACT</name>
<dbReference type="InterPro" id="IPR009012">
    <property type="entry name" value="GrpE_head"/>
</dbReference>
<dbReference type="PANTHER" id="PTHR21237">
    <property type="entry name" value="GRPE PROTEIN"/>
    <property type="match status" value="1"/>
</dbReference>
<evidence type="ECO:0000256" key="5">
    <source>
        <dbReference type="RuleBase" id="RU004478"/>
    </source>
</evidence>
<dbReference type="CDD" id="cd00446">
    <property type="entry name" value="GrpE"/>
    <property type="match status" value="1"/>
</dbReference>
<feature type="region of interest" description="Disordered" evidence="6">
    <location>
        <begin position="1"/>
        <end position="32"/>
    </location>
</feature>
<evidence type="ECO:0000256" key="6">
    <source>
        <dbReference type="SAM" id="MobiDB-lite"/>
    </source>
</evidence>
<keyword evidence="3" id="KW-0963">Cytoplasm</keyword>